<evidence type="ECO:0000313" key="6">
    <source>
        <dbReference type="EMBL" id="PDH34236.1"/>
    </source>
</evidence>
<name>A0A2A5WDM2_9GAMM</name>
<gene>
    <name evidence="6" type="ORF">CNF02_05425</name>
</gene>
<dbReference type="AlphaFoldDB" id="A0A2A5WDM2"/>
<dbReference type="InterPro" id="IPR002372">
    <property type="entry name" value="PQQ_rpt_dom"/>
</dbReference>
<dbReference type="PANTHER" id="PTHR32303">
    <property type="entry name" value="QUINOPROTEIN ALCOHOL DEHYDROGENASE (CYTOCHROME C)"/>
    <property type="match status" value="1"/>
</dbReference>
<dbReference type="InterPro" id="IPR018391">
    <property type="entry name" value="PQQ_b-propeller_rpt"/>
</dbReference>
<dbReference type="SMART" id="SM00564">
    <property type="entry name" value="PQQ"/>
    <property type="match status" value="3"/>
</dbReference>
<dbReference type="InterPro" id="IPR011047">
    <property type="entry name" value="Quinoprotein_ADH-like_sf"/>
</dbReference>
<evidence type="ECO:0000256" key="3">
    <source>
        <dbReference type="ARBA" id="ARBA00023002"/>
    </source>
</evidence>
<comment type="cofactor">
    <cofactor evidence="1">
        <name>pyrroloquinoline quinone</name>
        <dbReference type="ChEBI" id="CHEBI:58442"/>
    </cofactor>
</comment>
<protein>
    <recommendedName>
        <fullName evidence="5">Pyrrolo-quinoline quinone repeat domain-containing protein</fullName>
    </recommendedName>
</protein>
<evidence type="ECO:0000259" key="5">
    <source>
        <dbReference type="Pfam" id="PF01011"/>
    </source>
</evidence>
<evidence type="ECO:0000256" key="1">
    <source>
        <dbReference type="ARBA" id="ARBA00001931"/>
    </source>
</evidence>
<reference evidence="6 7" key="1">
    <citation type="submission" date="2017-08" db="EMBL/GenBank/DDBJ databases">
        <title>Fine stratification of microbial communities through a metagenomic profile of the photic zone.</title>
        <authorList>
            <person name="Haro-Moreno J.M."/>
            <person name="Lopez-Perez M."/>
            <person name="De La Torre J."/>
            <person name="Picazo A."/>
            <person name="Camacho A."/>
            <person name="Rodriguez-Valera F."/>
        </authorList>
    </citation>
    <scope>NUCLEOTIDE SEQUENCE [LARGE SCALE GENOMIC DNA]</scope>
    <source>
        <strain evidence="6">MED-G28</strain>
    </source>
</reference>
<sequence length="691" mass="75365">MLGKSAVGTSARDSVPLVFHFLFTITLSLISTSLFAQHVNERPSPGDWRYIGGDAGHTRSTPLNQINPENFENLEVEWSWSDASFGSTPPRSTPVYANGMLFTVAGARRHVVAIDPISGETLWSFREPNTFRWEYSMRAPWGKGIAYAEVDGRGLVLIVTPAFFLYALDAETGDPIENWGSPVPLPGFEETGVVDLIPDLISDWGPWLNSGETYDPDVGIPLELGYITNSSPPIVVNDTIVVGNSAEQGYNQTRTENVPGDILGYDLNTGEFKWKFNVIPRPGEVGHETWENDAWSYTGDVSSWAPLSADPELDLVYVPTNAATIDFYGGFQPGDNLFSASLIALNAATGERAWHFQMVHHDVWNNDTPTAPLLMDVEVGGRIVPGVFQATKQAFLYSFNRATGEPIWPIVERPVPASIVPGEQLSPTQPFPTKPAPYDIQELDVDGLIDFTPELREQALDIIADYRLGGIFNPPIHKDNPEGLIGSVWCPGELGGTNITGPPAADPSTGIIYTISRTNCGWRTIVPGEERDIILDRPTGVTIADFAVGLGTPNGVRGPQGLPLEKPPYSRITAIDLNTGEHLWWIPNGGTPRFIQEHPALEGLDIPPTGNINHSALMVTPGMLLHTAIGDDGRTPYMFAIDKKSGARLGMVESPGLGMYGMMTYEHEGRQRIVLQTPGQLVAYSLPAEED</sequence>
<evidence type="ECO:0000256" key="2">
    <source>
        <dbReference type="ARBA" id="ARBA00008156"/>
    </source>
</evidence>
<dbReference type="Gene3D" id="2.140.10.10">
    <property type="entry name" value="Quinoprotein alcohol dehydrogenase-like superfamily"/>
    <property type="match status" value="2"/>
</dbReference>
<evidence type="ECO:0000313" key="7">
    <source>
        <dbReference type="Proteomes" id="UP000219329"/>
    </source>
</evidence>
<keyword evidence="4" id="KW-0472">Membrane</keyword>
<evidence type="ECO:0000256" key="4">
    <source>
        <dbReference type="SAM" id="Phobius"/>
    </source>
</evidence>
<feature type="transmembrane region" description="Helical" evidence="4">
    <location>
        <begin position="17"/>
        <end position="36"/>
    </location>
</feature>
<dbReference type="EMBL" id="NTJZ01000004">
    <property type="protein sequence ID" value="PDH34236.1"/>
    <property type="molecule type" value="Genomic_DNA"/>
</dbReference>
<keyword evidence="3" id="KW-0560">Oxidoreductase</keyword>
<keyword evidence="4" id="KW-1133">Transmembrane helix</keyword>
<dbReference type="Pfam" id="PF01011">
    <property type="entry name" value="PQQ"/>
    <property type="match status" value="1"/>
</dbReference>
<comment type="similarity">
    <text evidence="2">Belongs to the bacterial PQQ dehydrogenase family.</text>
</comment>
<accession>A0A2A5WDM2</accession>
<feature type="domain" description="Pyrrolo-quinoline quinone repeat" evidence="5">
    <location>
        <begin position="48"/>
        <end position="672"/>
    </location>
</feature>
<dbReference type="SUPFAM" id="SSF50998">
    <property type="entry name" value="Quinoprotein alcohol dehydrogenase-like"/>
    <property type="match status" value="1"/>
</dbReference>
<dbReference type="PANTHER" id="PTHR32303:SF4">
    <property type="entry name" value="QUINOPROTEIN GLUCOSE DEHYDROGENASE"/>
    <property type="match status" value="1"/>
</dbReference>
<comment type="caution">
    <text evidence="6">The sequence shown here is derived from an EMBL/GenBank/DDBJ whole genome shotgun (WGS) entry which is preliminary data.</text>
</comment>
<organism evidence="6 7">
    <name type="scientific">OM182 bacterium MED-G28</name>
    <dbReference type="NCBI Taxonomy" id="1986256"/>
    <lineage>
        <taxon>Bacteria</taxon>
        <taxon>Pseudomonadati</taxon>
        <taxon>Pseudomonadota</taxon>
        <taxon>Gammaproteobacteria</taxon>
        <taxon>OMG group</taxon>
        <taxon>OM182 clade</taxon>
    </lineage>
</organism>
<proteinExistence type="inferred from homology"/>
<dbReference type="Proteomes" id="UP000219329">
    <property type="component" value="Unassembled WGS sequence"/>
</dbReference>
<keyword evidence="4" id="KW-0812">Transmembrane</keyword>
<dbReference type="GO" id="GO:0016491">
    <property type="term" value="F:oxidoreductase activity"/>
    <property type="evidence" value="ECO:0007669"/>
    <property type="project" value="UniProtKB-KW"/>
</dbReference>